<feature type="domain" description="Chitin-binding type-1" evidence="5">
    <location>
        <begin position="45"/>
        <end position="106"/>
    </location>
</feature>
<accession>A0A814PMJ4</accession>
<feature type="domain" description="Chitin-binding type-1" evidence="5">
    <location>
        <begin position="112"/>
        <end position="159"/>
    </location>
</feature>
<feature type="disulfide bond" evidence="3">
    <location>
        <begin position="191"/>
        <end position="203"/>
    </location>
</feature>
<reference evidence="6" key="1">
    <citation type="submission" date="2021-02" db="EMBL/GenBank/DDBJ databases">
        <authorList>
            <person name="Nowell W R."/>
        </authorList>
    </citation>
    <scope>NUCLEOTIDE SEQUENCE</scope>
</reference>
<protein>
    <recommendedName>
        <fullName evidence="5">Chitin-binding type-1 domain-containing protein</fullName>
    </recommendedName>
</protein>
<keyword evidence="1 3" id="KW-0147">Chitin-binding</keyword>
<dbReference type="SMART" id="SM00270">
    <property type="entry name" value="ChtBD1"/>
    <property type="match status" value="6"/>
</dbReference>
<evidence type="ECO:0000256" key="3">
    <source>
        <dbReference type="PROSITE-ProRule" id="PRU00261"/>
    </source>
</evidence>
<dbReference type="Pfam" id="PF00187">
    <property type="entry name" value="Chitin_bind_1"/>
    <property type="match status" value="1"/>
</dbReference>
<proteinExistence type="predicted"/>
<dbReference type="GO" id="GO:0008061">
    <property type="term" value="F:chitin binding"/>
    <property type="evidence" value="ECO:0007669"/>
    <property type="project" value="UniProtKB-UniRule"/>
</dbReference>
<dbReference type="InterPro" id="IPR018371">
    <property type="entry name" value="Chitin-binding_1_CS"/>
</dbReference>
<dbReference type="SUPFAM" id="SSF50685">
    <property type="entry name" value="Barwin-like endoglucanases"/>
    <property type="match status" value="1"/>
</dbReference>
<comment type="caution">
    <text evidence="3">Lacks conserved residue(s) required for the propagation of feature annotation.</text>
</comment>
<feature type="disulfide bond" evidence="3">
    <location>
        <begin position="65"/>
        <end position="79"/>
    </location>
</feature>
<dbReference type="SUPFAM" id="SSF57016">
    <property type="entry name" value="Plant lectins/antimicrobial peptides"/>
    <property type="match status" value="5"/>
</dbReference>
<feature type="signal peptide" evidence="4">
    <location>
        <begin position="1"/>
        <end position="21"/>
    </location>
</feature>
<evidence type="ECO:0000256" key="4">
    <source>
        <dbReference type="SAM" id="SignalP"/>
    </source>
</evidence>
<dbReference type="PROSITE" id="PS00026">
    <property type="entry name" value="CHIT_BIND_I_1"/>
    <property type="match status" value="1"/>
</dbReference>
<dbReference type="PANTHER" id="PTHR47849">
    <property type="entry name" value="CHITIN-BINDING LECTIN 1"/>
    <property type="match status" value="1"/>
</dbReference>
<keyword evidence="4" id="KW-0732">Signal</keyword>
<feature type="disulfide bond" evidence="3">
    <location>
        <begin position="196"/>
        <end position="210"/>
    </location>
</feature>
<feature type="disulfide bond" evidence="3">
    <location>
        <begin position="121"/>
        <end position="133"/>
    </location>
</feature>
<dbReference type="PROSITE" id="PS50941">
    <property type="entry name" value="CHIT_BIND_I_2"/>
    <property type="match status" value="3"/>
</dbReference>
<dbReference type="InterPro" id="IPR036861">
    <property type="entry name" value="Endochitinase-like_sf"/>
</dbReference>
<dbReference type="Proteomes" id="UP000663882">
    <property type="component" value="Unassembled WGS sequence"/>
</dbReference>
<name>A0A814PMJ4_9BILA</name>
<dbReference type="Gene3D" id="2.40.40.10">
    <property type="entry name" value="RlpA-like domain"/>
    <property type="match status" value="1"/>
</dbReference>
<gene>
    <name evidence="6" type="ORF">RFH988_LOCUS19682</name>
</gene>
<dbReference type="InterPro" id="IPR036908">
    <property type="entry name" value="RlpA-like_sf"/>
</dbReference>
<sequence>MLVAATGVSFVLLSLLYSTAGNCLVGGGCGAGLCCSAYGYCGTGAEYCGTAAGTCGAYGCPAGQCCSRFGYCGNSAEHCGGGGAVINPGGGGQCWGAGCPAGTCCSAHGFTAGNCLVGGGCGAGLCCSAYGYCGTGAEYCGTAAGNCRTYGCPAGQCCSQFGYCGTTTEHCGGGGAVINPGGGGQCWGAGCPAGTCCSAHGFCGNTAAHCGGTGYGNCGVTSCAAGLCCSRYGYCGAYATHCPYGKFLSRKQPASLEGEFHGEATYYNETMAGSEYSTCGTSRTRSLDESNEKIYTAALNEVQFDPYTVDGIPSTNPICQKKAIVKGVKGEIVIRFVDRCHDCKKGDIGLTYDGFMAVAGELGSGHTNIVWHFL</sequence>
<organism evidence="6 7">
    <name type="scientific">Rotaria sordida</name>
    <dbReference type="NCBI Taxonomy" id="392033"/>
    <lineage>
        <taxon>Eukaryota</taxon>
        <taxon>Metazoa</taxon>
        <taxon>Spiralia</taxon>
        <taxon>Gnathifera</taxon>
        <taxon>Rotifera</taxon>
        <taxon>Eurotatoria</taxon>
        <taxon>Bdelloidea</taxon>
        <taxon>Philodinida</taxon>
        <taxon>Philodinidae</taxon>
        <taxon>Rotaria</taxon>
    </lineage>
</organism>
<evidence type="ECO:0000256" key="2">
    <source>
        <dbReference type="ARBA" id="ARBA00023157"/>
    </source>
</evidence>
<dbReference type="Gene3D" id="3.30.60.10">
    <property type="entry name" value="Endochitinase-like"/>
    <property type="match status" value="4"/>
</dbReference>
<dbReference type="CDD" id="cd22191">
    <property type="entry name" value="DPBB_RlpA_EXP_N-like"/>
    <property type="match status" value="1"/>
</dbReference>
<dbReference type="PANTHER" id="PTHR47849:SF8">
    <property type="entry name" value="LECTIN"/>
    <property type="match status" value="1"/>
</dbReference>
<comment type="caution">
    <text evidence="6">The sequence shown here is derived from an EMBL/GenBank/DDBJ whole genome shotgun (WGS) entry which is preliminary data.</text>
</comment>
<evidence type="ECO:0000313" key="6">
    <source>
        <dbReference type="EMBL" id="CAF1108065.1"/>
    </source>
</evidence>
<evidence type="ECO:0000313" key="7">
    <source>
        <dbReference type="Proteomes" id="UP000663882"/>
    </source>
</evidence>
<keyword evidence="2 3" id="KW-1015">Disulfide bond</keyword>
<feature type="disulfide bond" evidence="3">
    <location>
        <begin position="60"/>
        <end position="72"/>
    </location>
</feature>
<feature type="chain" id="PRO_5032481082" description="Chitin-binding type-1 domain-containing protein" evidence="4">
    <location>
        <begin position="22"/>
        <end position="374"/>
    </location>
</feature>
<dbReference type="InterPro" id="IPR001002">
    <property type="entry name" value="Chitin-bd_1"/>
</dbReference>
<dbReference type="OrthoDB" id="1193027at2759"/>
<dbReference type="AlphaFoldDB" id="A0A814PMJ4"/>
<dbReference type="EMBL" id="CAJNOO010001168">
    <property type="protein sequence ID" value="CAF1108065.1"/>
    <property type="molecule type" value="Genomic_DNA"/>
</dbReference>
<evidence type="ECO:0000259" key="5">
    <source>
        <dbReference type="PROSITE" id="PS50941"/>
    </source>
</evidence>
<evidence type="ECO:0000256" key="1">
    <source>
        <dbReference type="ARBA" id="ARBA00022669"/>
    </source>
</evidence>
<feature type="disulfide bond" evidence="3">
    <location>
        <begin position="126"/>
        <end position="140"/>
    </location>
</feature>
<feature type="domain" description="Chitin-binding type-1" evidence="5">
    <location>
        <begin position="168"/>
        <end position="225"/>
    </location>
</feature>